<accession>A0ABN3KMU1</accession>
<dbReference type="Proteomes" id="UP001500730">
    <property type="component" value="Unassembled WGS sequence"/>
</dbReference>
<evidence type="ECO:0000313" key="3">
    <source>
        <dbReference type="Proteomes" id="UP001500730"/>
    </source>
</evidence>
<proteinExistence type="predicted"/>
<feature type="signal peptide" evidence="1">
    <location>
        <begin position="1"/>
        <end position="29"/>
    </location>
</feature>
<reference evidence="2 3" key="1">
    <citation type="journal article" date="2019" name="Int. J. Syst. Evol. Microbiol.">
        <title>The Global Catalogue of Microorganisms (GCM) 10K type strain sequencing project: providing services to taxonomists for standard genome sequencing and annotation.</title>
        <authorList>
            <consortium name="The Broad Institute Genomics Platform"/>
            <consortium name="The Broad Institute Genome Sequencing Center for Infectious Disease"/>
            <person name="Wu L."/>
            <person name="Ma J."/>
        </authorList>
    </citation>
    <scope>NUCLEOTIDE SEQUENCE [LARGE SCALE GENOMIC DNA]</scope>
    <source>
        <strain evidence="2 3">JCM 16259</strain>
    </source>
</reference>
<gene>
    <name evidence="2" type="ORF">GCM10009858_00010</name>
</gene>
<feature type="chain" id="PRO_5046964487" evidence="1">
    <location>
        <begin position="30"/>
        <end position="419"/>
    </location>
</feature>
<sequence length="419" mass="40640">MMGKKLTALLSAAAIAGVAAPLSASPATAATSTTGVNAYAYGSYVVVGGLVRSGPTALASIGCTTAFGRTVTGSTAAVTVPAAASVGATRTSASTAQGAAGHSSRASATTGAVDVLGGLVRADAVTSTSTAARSTAGTLTGRNQSQLVGLKVGGRALNAVPAPNSSIALKTSTGAALATVYLNQQSKSVVGNDLRISTVALRVVITGQNSLGLPIGSSIAVGVSSTSLSRPVLGLVGGVGYSTSATLANGVVSTSRTALAYPPCTGGASKATLATAGVPGVVSTGTTTTETLSKVTASSRSSYVKNTIAGPRVLSGLISADAIIAETSVSQATPGAAPVTTDSSRFVGLRIAGLPAISSSVKPNTVLTVPGLGRVTLHKVVRTATSLDVVMVEVVTDRVFGSLPTGSVIRIGGSATSVL</sequence>
<organism evidence="2 3">
    <name type="scientific">Terrabacter carboxydivorans</name>
    <dbReference type="NCBI Taxonomy" id="619730"/>
    <lineage>
        <taxon>Bacteria</taxon>
        <taxon>Bacillati</taxon>
        <taxon>Actinomycetota</taxon>
        <taxon>Actinomycetes</taxon>
        <taxon>Micrococcales</taxon>
        <taxon>Intrasporangiaceae</taxon>
        <taxon>Terrabacter</taxon>
    </lineage>
</organism>
<name>A0ABN3KMU1_9MICO</name>
<evidence type="ECO:0000313" key="2">
    <source>
        <dbReference type="EMBL" id="GAA2466927.1"/>
    </source>
</evidence>
<protein>
    <submittedName>
        <fullName evidence="2">Uncharacterized protein</fullName>
    </submittedName>
</protein>
<dbReference type="EMBL" id="BAAARE010000001">
    <property type="protein sequence ID" value="GAA2466927.1"/>
    <property type="molecule type" value="Genomic_DNA"/>
</dbReference>
<dbReference type="RefSeq" id="WP_344252057.1">
    <property type="nucleotide sequence ID" value="NZ_BAAARE010000001.1"/>
</dbReference>
<dbReference type="NCBIfam" id="NF040603">
    <property type="entry name" value="choice_anch_P"/>
    <property type="match status" value="2"/>
</dbReference>
<keyword evidence="1" id="KW-0732">Signal</keyword>
<comment type="caution">
    <text evidence="2">The sequence shown here is derived from an EMBL/GenBank/DDBJ whole genome shotgun (WGS) entry which is preliminary data.</text>
</comment>
<evidence type="ECO:0000256" key="1">
    <source>
        <dbReference type="SAM" id="SignalP"/>
    </source>
</evidence>
<keyword evidence="3" id="KW-1185">Reference proteome</keyword>